<organism evidence="3 4">
    <name type="scientific">Acrobeloides nanus</name>
    <dbReference type="NCBI Taxonomy" id="290746"/>
    <lineage>
        <taxon>Eukaryota</taxon>
        <taxon>Metazoa</taxon>
        <taxon>Ecdysozoa</taxon>
        <taxon>Nematoda</taxon>
        <taxon>Chromadorea</taxon>
        <taxon>Rhabditida</taxon>
        <taxon>Tylenchina</taxon>
        <taxon>Cephalobomorpha</taxon>
        <taxon>Cephaloboidea</taxon>
        <taxon>Cephalobidae</taxon>
        <taxon>Acrobeloides</taxon>
    </lineage>
</organism>
<evidence type="ECO:0000313" key="4">
    <source>
        <dbReference type="WBParaSite" id="ACRNAN_scaffold3919.g9038.t1"/>
    </source>
</evidence>
<evidence type="ECO:0000256" key="1">
    <source>
        <dbReference type="SAM" id="Phobius"/>
    </source>
</evidence>
<name>A0A914DTY7_9BILA</name>
<dbReference type="Proteomes" id="UP000887540">
    <property type="component" value="Unplaced"/>
</dbReference>
<evidence type="ECO:0000256" key="2">
    <source>
        <dbReference type="SAM" id="SignalP"/>
    </source>
</evidence>
<accession>A0A914DTY7</accession>
<protein>
    <submittedName>
        <fullName evidence="4">Uncharacterized protein</fullName>
    </submittedName>
</protein>
<keyword evidence="1" id="KW-0472">Membrane</keyword>
<feature type="transmembrane region" description="Helical" evidence="1">
    <location>
        <begin position="70"/>
        <end position="97"/>
    </location>
</feature>
<keyword evidence="2" id="KW-0732">Signal</keyword>
<dbReference type="WBParaSite" id="ACRNAN_scaffold3919.g9038.t1">
    <property type="protein sequence ID" value="ACRNAN_scaffold3919.g9038.t1"/>
    <property type="gene ID" value="ACRNAN_scaffold3919.g9038"/>
</dbReference>
<feature type="signal peptide" evidence="2">
    <location>
        <begin position="1"/>
        <end position="27"/>
    </location>
</feature>
<dbReference type="InterPro" id="IPR022559">
    <property type="entry name" value="SUP-1-like"/>
</dbReference>
<sequence length="110" mass="12403">MLPNVLSILKLQSFTLLLACLYGTVNGIGVDNDLSSKICGNQICNGGNAIFYWSCCGSYYNECCWHVQSWFIVFLLLIILCLLLFCAFIAFICRFSAETRIKNRRRGADV</sequence>
<evidence type="ECO:0000313" key="3">
    <source>
        <dbReference type="Proteomes" id="UP000887540"/>
    </source>
</evidence>
<keyword evidence="1" id="KW-0812">Transmembrane</keyword>
<keyword evidence="1" id="KW-1133">Transmembrane helix</keyword>
<reference evidence="4" key="1">
    <citation type="submission" date="2022-11" db="UniProtKB">
        <authorList>
            <consortium name="WormBaseParasite"/>
        </authorList>
    </citation>
    <scope>IDENTIFICATION</scope>
</reference>
<keyword evidence="3" id="KW-1185">Reference proteome</keyword>
<proteinExistence type="predicted"/>
<dbReference type="Pfam" id="PF10853">
    <property type="entry name" value="DUF2650"/>
    <property type="match status" value="1"/>
</dbReference>
<feature type="chain" id="PRO_5037869477" evidence="2">
    <location>
        <begin position="28"/>
        <end position="110"/>
    </location>
</feature>
<dbReference type="AlphaFoldDB" id="A0A914DTY7"/>